<evidence type="ECO:0000313" key="2">
    <source>
        <dbReference type="EMBL" id="MDR7326890.1"/>
    </source>
</evidence>
<dbReference type="EMBL" id="JAVDYC010000001">
    <property type="protein sequence ID" value="MDR7326890.1"/>
    <property type="molecule type" value="Genomic_DNA"/>
</dbReference>
<protein>
    <submittedName>
        <fullName evidence="2">Uncharacterized protein</fullName>
    </submittedName>
</protein>
<feature type="transmembrane region" description="Helical" evidence="1">
    <location>
        <begin position="25"/>
        <end position="48"/>
    </location>
</feature>
<accession>A0AAE4CW64</accession>
<dbReference type="AlphaFoldDB" id="A0AAE4CW64"/>
<reference evidence="2 3" key="1">
    <citation type="submission" date="2023-07" db="EMBL/GenBank/DDBJ databases">
        <title>Sequencing the genomes of 1000 actinobacteria strains.</title>
        <authorList>
            <person name="Klenk H.-P."/>
        </authorList>
    </citation>
    <scope>NUCLEOTIDE SEQUENCE [LARGE SCALE GENOMIC DNA]</scope>
    <source>
        <strain evidence="2 3">DSM 44711</strain>
    </source>
</reference>
<keyword evidence="3" id="KW-1185">Reference proteome</keyword>
<keyword evidence="1" id="KW-0472">Membrane</keyword>
<name>A0AAE4CW64_9ACTN</name>
<dbReference type="Proteomes" id="UP001183629">
    <property type="component" value="Unassembled WGS sequence"/>
</dbReference>
<comment type="caution">
    <text evidence="2">The sequence shown here is derived from an EMBL/GenBank/DDBJ whole genome shotgun (WGS) entry which is preliminary data.</text>
</comment>
<keyword evidence="1" id="KW-1133">Transmembrane helix</keyword>
<evidence type="ECO:0000256" key="1">
    <source>
        <dbReference type="SAM" id="Phobius"/>
    </source>
</evidence>
<evidence type="ECO:0000313" key="3">
    <source>
        <dbReference type="Proteomes" id="UP001183629"/>
    </source>
</evidence>
<feature type="transmembrane region" description="Helical" evidence="1">
    <location>
        <begin position="60"/>
        <end position="79"/>
    </location>
</feature>
<dbReference type="RefSeq" id="WP_310423378.1">
    <property type="nucleotide sequence ID" value="NZ_JAVDYC010000001.1"/>
</dbReference>
<sequence>MNVVQSSRAERVDKYFNPEPVRPDYTFALVLLIGGVVLAGGAVVAFGVSASAPSGSNGAGGVACLGCLGLLAGIVAAPVGGARLLGAYNAYQRAYALAYPRATDQEMDLWLEEGTYYAVEAGRKRLNRNPGDVTLQHGRNVLVFTGLPNLQNFPWCRLRRSEFDGRVRSSLSKILVVYLSHNQLQTYECVLDMATGATLTDSTKEYHLQHVDGMETSSDRVNVFLPGVPVPVPPGAPPAPVAAPKPSEGLIAHVTGRQLLRLMVNGRVAVELIMGVADAAQVHIESVTRNDTDAMIYTLREYLRAHNGGALPPAVGGGGWGTPPPLPPMAG</sequence>
<organism evidence="2 3">
    <name type="scientific">Catenuloplanes niger</name>
    <dbReference type="NCBI Taxonomy" id="587534"/>
    <lineage>
        <taxon>Bacteria</taxon>
        <taxon>Bacillati</taxon>
        <taxon>Actinomycetota</taxon>
        <taxon>Actinomycetes</taxon>
        <taxon>Micromonosporales</taxon>
        <taxon>Micromonosporaceae</taxon>
        <taxon>Catenuloplanes</taxon>
    </lineage>
</organism>
<keyword evidence="1" id="KW-0812">Transmembrane</keyword>
<proteinExistence type="predicted"/>
<gene>
    <name evidence="2" type="ORF">J2S44_007140</name>
</gene>